<sequence>LIDALNESDVIAFQQYTTHFVPILRFQIHLLRLVEHHVHILIE</sequence>
<proteinExistence type="predicted"/>
<evidence type="ECO:0000313" key="2">
    <source>
        <dbReference type="WBParaSite" id="PgR130_g003_t01"/>
    </source>
</evidence>
<dbReference type="WBParaSite" id="PgR130_g003_t01">
    <property type="protein sequence ID" value="PgR130_g003_t01"/>
    <property type="gene ID" value="PgR130_g003"/>
</dbReference>
<organism evidence="1 2">
    <name type="scientific">Parascaris univalens</name>
    <name type="common">Nematode worm</name>
    <dbReference type="NCBI Taxonomy" id="6257"/>
    <lineage>
        <taxon>Eukaryota</taxon>
        <taxon>Metazoa</taxon>
        <taxon>Ecdysozoa</taxon>
        <taxon>Nematoda</taxon>
        <taxon>Chromadorea</taxon>
        <taxon>Rhabditida</taxon>
        <taxon>Spirurina</taxon>
        <taxon>Ascaridomorpha</taxon>
        <taxon>Ascaridoidea</taxon>
        <taxon>Ascarididae</taxon>
        <taxon>Parascaris</taxon>
    </lineage>
</organism>
<accession>A0A915CE21</accession>
<protein>
    <submittedName>
        <fullName evidence="2">Uncharacterized protein</fullName>
    </submittedName>
</protein>
<dbReference type="Proteomes" id="UP000887569">
    <property type="component" value="Unplaced"/>
</dbReference>
<keyword evidence="1" id="KW-1185">Reference proteome</keyword>
<reference evidence="2" key="1">
    <citation type="submission" date="2022-11" db="UniProtKB">
        <authorList>
            <consortium name="WormBaseParasite"/>
        </authorList>
    </citation>
    <scope>IDENTIFICATION</scope>
</reference>
<name>A0A915CE21_PARUN</name>
<dbReference type="AlphaFoldDB" id="A0A915CE21"/>
<evidence type="ECO:0000313" key="1">
    <source>
        <dbReference type="Proteomes" id="UP000887569"/>
    </source>
</evidence>